<dbReference type="SMR" id="A0A2D1GPE8"/>
<dbReference type="Pfam" id="PF00589">
    <property type="entry name" value="Phage_integrase"/>
    <property type="match status" value="1"/>
</dbReference>
<dbReference type="PANTHER" id="PTHR30349">
    <property type="entry name" value="PHAGE INTEGRASE-RELATED"/>
    <property type="match status" value="1"/>
</dbReference>
<dbReference type="SUPFAM" id="SSF56349">
    <property type="entry name" value="DNA breaking-rejoining enzymes"/>
    <property type="match status" value="1"/>
</dbReference>
<evidence type="ECO:0000313" key="10">
    <source>
        <dbReference type="EMBL" id="ATN93926.1"/>
    </source>
</evidence>
<sequence>MATFRKRGKYWEYRVKYTNAAGKQLVASHGGYRLKSSAQDAAEAVEDDLKRGGDPSKAGTLFLDYWDQWIDAYKSGDKSLNTEYRYTLLRKHLKSRFDGRELGSIRPIEWQRFLNDFAAGKDRKKETTRKGPRERSKDIVSKMNSYVRSMVKAAINDRLLFSDFTFGAKVGGIRSGSKVKVLDQDDFAQVKYHAAEKASYRSIGALAVYLGAMTGMRVSEVLALTWADIDTINNVIHVTRSWDHQYGTGFKPTKTEASIRDIEVSSAVIKLLERIHQEQMAAYLRTGYRDPDQMIMRNQWHTVITDTACNKALAILQSDAGIPKEKQITFHGLRHSHVSYLISQGIDIYYISKRLGHSDITITMRVYGHLLDSQKKKEALKATAAMDRL</sequence>
<evidence type="ECO:0000256" key="4">
    <source>
        <dbReference type="ARBA" id="ARBA00022801"/>
    </source>
</evidence>
<dbReference type="PANTHER" id="PTHR30349:SF64">
    <property type="entry name" value="PROPHAGE INTEGRASE INTD-RELATED"/>
    <property type="match status" value="1"/>
</dbReference>
<dbReference type="InterPro" id="IPR050090">
    <property type="entry name" value="Tyrosine_recombinase_XerCD"/>
</dbReference>
<dbReference type="Gene3D" id="1.10.443.10">
    <property type="entry name" value="Intergrase catalytic core"/>
    <property type="match status" value="1"/>
</dbReference>
<keyword evidence="8" id="KW-1160">Virus entry into host cell</keyword>
<feature type="domain" description="Tyr recombinase" evidence="9">
    <location>
        <begin position="177"/>
        <end position="381"/>
    </location>
</feature>
<evidence type="ECO:0000256" key="2">
    <source>
        <dbReference type="ARBA" id="ARBA00016082"/>
    </source>
</evidence>
<keyword evidence="4" id="KW-0378">Hydrolase</keyword>
<evidence type="ECO:0000256" key="5">
    <source>
        <dbReference type="ARBA" id="ARBA00022908"/>
    </source>
</evidence>
<organism evidence="10 11">
    <name type="scientific">Lactobacillus phage LJ</name>
    <dbReference type="NCBI Taxonomy" id="2041454"/>
    <lineage>
        <taxon>Viruses</taxon>
        <taxon>Duplodnaviria</taxon>
        <taxon>Heunggongvirae</taxon>
        <taxon>Uroviricota</taxon>
        <taxon>Caudoviricetes</taxon>
        <taxon>Junavirus</taxon>
        <taxon>Junavirus LJ</taxon>
    </lineage>
</organism>
<protein>
    <recommendedName>
        <fullName evidence="2">Integrase</fullName>
    </recommendedName>
</protein>
<name>A0A2D1GPE8_9CAUD</name>
<evidence type="ECO:0000313" key="11">
    <source>
        <dbReference type="Proteomes" id="UP000229119"/>
    </source>
</evidence>
<dbReference type="InterPro" id="IPR010998">
    <property type="entry name" value="Integrase_recombinase_N"/>
</dbReference>
<dbReference type="GO" id="GO:0006310">
    <property type="term" value="P:DNA recombination"/>
    <property type="evidence" value="ECO:0007669"/>
    <property type="project" value="UniProtKB-KW"/>
</dbReference>
<dbReference type="Gene3D" id="1.10.150.130">
    <property type="match status" value="1"/>
</dbReference>
<keyword evidence="5" id="KW-0229">DNA integration</keyword>
<dbReference type="GO" id="GO:0075713">
    <property type="term" value="P:establishment of integrated proviral latency"/>
    <property type="evidence" value="ECO:0007669"/>
    <property type="project" value="UniProtKB-KW"/>
</dbReference>
<evidence type="ECO:0000256" key="7">
    <source>
        <dbReference type="ARBA" id="ARBA00023172"/>
    </source>
</evidence>
<dbReference type="GO" id="GO:0044826">
    <property type="term" value="P:viral genome integration into host DNA"/>
    <property type="evidence" value="ECO:0007669"/>
    <property type="project" value="UniProtKB-KW"/>
</dbReference>
<keyword evidence="6" id="KW-0238">DNA-binding</keyword>
<evidence type="ECO:0000256" key="6">
    <source>
        <dbReference type="ARBA" id="ARBA00023125"/>
    </source>
</evidence>
<keyword evidence="7" id="KW-0233">DNA recombination</keyword>
<dbReference type="Proteomes" id="UP000229119">
    <property type="component" value="Segment"/>
</dbReference>
<dbReference type="EMBL" id="MF999224">
    <property type="protein sequence ID" value="ATN93926.1"/>
    <property type="molecule type" value="Genomic_DNA"/>
</dbReference>
<dbReference type="CDD" id="cd01189">
    <property type="entry name" value="INT_ICEBs1_C_like"/>
    <property type="match status" value="1"/>
</dbReference>
<keyword evidence="11" id="KW-1185">Reference proteome</keyword>
<dbReference type="GO" id="GO:0016740">
    <property type="term" value="F:transferase activity"/>
    <property type="evidence" value="ECO:0007669"/>
    <property type="project" value="UniProtKB-KW"/>
</dbReference>
<gene>
    <name evidence="10" type="ORF">LJ_60</name>
</gene>
<dbReference type="InterPro" id="IPR013762">
    <property type="entry name" value="Integrase-like_cat_sf"/>
</dbReference>
<comment type="similarity">
    <text evidence="1">Belongs to the 'phage' integrase family.</text>
</comment>
<evidence type="ECO:0000256" key="3">
    <source>
        <dbReference type="ARBA" id="ARBA00022679"/>
    </source>
</evidence>
<accession>A0A2D1GPE8</accession>
<dbReference type="InterPro" id="IPR002104">
    <property type="entry name" value="Integrase_catalytic"/>
</dbReference>
<dbReference type="GO" id="GO:0016787">
    <property type="term" value="F:hydrolase activity"/>
    <property type="evidence" value="ECO:0007669"/>
    <property type="project" value="UniProtKB-KW"/>
</dbReference>
<dbReference type="GO" id="GO:0015074">
    <property type="term" value="P:DNA integration"/>
    <property type="evidence" value="ECO:0007669"/>
    <property type="project" value="UniProtKB-KW"/>
</dbReference>
<dbReference type="PROSITE" id="PS51898">
    <property type="entry name" value="TYR_RECOMBINASE"/>
    <property type="match status" value="1"/>
</dbReference>
<evidence type="ECO:0000259" key="9">
    <source>
        <dbReference type="PROSITE" id="PS51898"/>
    </source>
</evidence>
<keyword evidence="8" id="KW-1179">Viral genome integration</keyword>
<evidence type="ECO:0000256" key="8">
    <source>
        <dbReference type="ARBA" id="ARBA00023195"/>
    </source>
</evidence>
<dbReference type="GO" id="GO:0003677">
    <property type="term" value="F:DNA binding"/>
    <property type="evidence" value="ECO:0007669"/>
    <property type="project" value="UniProtKB-KW"/>
</dbReference>
<dbReference type="InterPro" id="IPR011010">
    <property type="entry name" value="DNA_brk_join_enz"/>
</dbReference>
<keyword evidence="3" id="KW-0808">Transferase</keyword>
<reference evidence="10 11" key="1">
    <citation type="submission" date="2017-09" db="EMBL/GenBank/DDBJ databases">
        <title>Complete genomic sequence of the temperate bacteriophage LJ isolated from Lactobacillus casei.</title>
        <authorList>
            <person name="Yu M."/>
            <person name="Qi R."/>
            <person name="Jiang X."/>
            <person name="Tang T."/>
            <person name="Qiao X."/>
            <person name="Jiang Y."/>
            <person name="Wang L."/>
            <person name="Tang L."/>
            <person name="Xu Y."/>
            <person name="Li Y."/>
        </authorList>
    </citation>
    <scope>NUCLEOTIDE SEQUENCE [LARGE SCALE GENOMIC DNA]</scope>
</reference>
<proteinExistence type="inferred from homology"/>
<evidence type="ECO:0000256" key="1">
    <source>
        <dbReference type="ARBA" id="ARBA00008857"/>
    </source>
</evidence>